<dbReference type="Proteomes" id="UP000015750">
    <property type="component" value="Unassembled WGS sequence"/>
</dbReference>
<dbReference type="EMBL" id="ATIR01000049">
    <property type="protein sequence ID" value="EPI08177.1"/>
    <property type="molecule type" value="Genomic_DNA"/>
</dbReference>
<organism evidence="1 2">
    <name type="scientific">Enterococcus faecalis RP2S-4</name>
    <dbReference type="NCBI Taxonomy" id="1244145"/>
    <lineage>
        <taxon>Bacteria</taxon>
        <taxon>Bacillati</taxon>
        <taxon>Bacillota</taxon>
        <taxon>Bacilli</taxon>
        <taxon>Lactobacillales</taxon>
        <taxon>Enterococcaceae</taxon>
        <taxon>Enterococcus</taxon>
    </lineage>
</organism>
<dbReference type="AlphaFoldDB" id="A0ABC9TIK8"/>
<name>A0ABC9TIK8_ENTFL</name>
<protein>
    <submittedName>
        <fullName evidence="1">Uncharacterized protein</fullName>
    </submittedName>
</protein>
<reference evidence="1 2" key="1">
    <citation type="submission" date="2013-06" db="EMBL/GenBank/DDBJ databases">
        <authorList>
            <person name="Weinstock G."/>
            <person name="Sodergren E."/>
            <person name="Lobos E.A."/>
            <person name="Fulton L."/>
            <person name="Fulton R."/>
            <person name="Courtney L."/>
            <person name="Fronick C."/>
            <person name="O'Laughlin M."/>
            <person name="Godfrey J."/>
            <person name="Wilson R.M."/>
            <person name="Miner T."/>
            <person name="Farmer C."/>
            <person name="Delehaunty K."/>
            <person name="Cordes M."/>
            <person name="Minx P."/>
            <person name="Tomlinson C."/>
            <person name="Chen J."/>
            <person name="Wollam A."/>
            <person name="Pepin K.H."/>
            <person name="Bhonagiri V."/>
            <person name="Zhang X."/>
            <person name="Warren W."/>
            <person name="Mitreva M."/>
            <person name="Mardis E.R."/>
            <person name="Wilson R.K."/>
        </authorList>
    </citation>
    <scope>NUCLEOTIDE SEQUENCE [LARGE SCALE GENOMIC DNA]</scope>
    <source>
        <strain evidence="1 2">RP2S-4</strain>
    </source>
</reference>
<evidence type="ECO:0000313" key="2">
    <source>
        <dbReference type="Proteomes" id="UP000015750"/>
    </source>
</evidence>
<evidence type="ECO:0000313" key="1">
    <source>
        <dbReference type="EMBL" id="EPI08177.1"/>
    </source>
</evidence>
<gene>
    <name evidence="1" type="ORF">D358_01608</name>
</gene>
<comment type="caution">
    <text evidence="1">The sequence shown here is derived from an EMBL/GenBank/DDBJ whole genome shotgun (WGS) entry which is preliminary data.</text>
</comment>
<sequence>MKVLEIIRLFLKTRTFFYKFFSFKRGRALPFSNALLGLFRFI</sequence>
<accession>A0ABC9TIK8</accession>
<proteinExistence type="predicted"/>